<evidence type="ECO:0000256" key="2">
    <source>
        <dbReference type="ARBA" id="ARBA00004892"/>
    </source>
</evidence>
<dbReference type="RefSeq" id="WP_378533467.1">
    <property type="nucleotide sequence ID" value="NZ_JBHSBH010000008.1"/>
</dbReference>
<dbReference type="EMBL" id="JBHSBH010000008">
    <property type="protein sequence ID" value="MFC3996953.1"/>
    <property type="molecule type" value="Genomic_DNA"/>
</dbReference>
<dbReference type="PANTHER" id="PTHR30068:SF4">
    <property type="entry name" value="URONATE ISOMERASE"/>
    <property type="match status" value="1"/>
</dbReference>
<evidence type="ECO:0000256" key="3">
    <source>
        <dbReference type="ARBA" id="ARBA00008397"/>
    </source>
</evidence>
<accession>A0ABV8FNP8</accession>
<comment type="catalytic activity">
    <reaction evidence="1">
        <text>D-glucuronate = D-fructuronate</text>
        <dbReference type="Rhea" id="RHEA:13049"/>
        <dbReference type="ChEBI" id="CHEBI:58720"/>
        <dbReference type="ChEBI" id="CHEBI:59863"/>
        <dbReference type="EC" id="5.3.1.12"/>
    </reaction>
</comment>
<comment type="caution">
    <text evidence="7">The sequence shown here is derived from an EMBL/GenBank/DDBJ whole genome shotgun (WGS) entry which is preliminary data.</text>
</comment>
<evidence type="ECO:0000256" key="4">
    <source>
        <dbReference type="ARBA" id="ARBA00012546"/>
    </source>
</evidence>
<dbReference type="EC" id="5.3.1.12" evidence="4"/>
<comment type="similarity">
    <text evidence="3">Belongs to the metallo-dependent hydrolases superfamily. Uronate isomerase family.</text>
</comment>
<reference evidence="8" key="1">
    <citation type="journal article" date="2019" name="Int. J. Syst. Evol. Microbiol.">
        <title>The Global Catalogue of Microorganisms (GCM) 10K type strain sequencing project: providing services to taxonomists for standard genome sequencing and annotation.</title>
        <authorList>
            <consortium name="The Broad Institute Genomics Platform"/>
            <consortium name="The Broad Institute Genome Sequencing Center for Infectious Disease"/>
            <person name="Wu L."/>
            <person name="Ma J."/>
        </authorList>
    </citation>
    <scope>NUCLEOTIDE SEQUENCE [LARGE SCALE GENOMIC DNA]</scope>
    <source>
        <strain evidence="8">TBRC 1826</strain>
    </source>
</reference>
<keyword evidence="6 7" id="KW-0413">Isomerase</keyword>
<dbReference type="SUPFAM" id="SSF51556">
    <property type="entry name" value="Metallo-dependent hydrolases"/>
    <property type="match status" value="1"/>
</dbReference>
<evidence type="ECO:0000313" key="8">
    <source>
        <dbReference type="Proteomes" id="UP001595847"/>
    </source>
</evidence>
<proteinExistence type="inferred from homology"/>
<protein>
    <recommendedName>
        <fullName evidence="5">Uronate isomerase</fullName>
        <ecNumber evidence="4">5.3.1.12</ecNumber>
    </recommendedName>
</protein>
<dbReference type="NCBIfam" id="NF002794">
    <property type="entry name" value="PRK02925.1"/>
    <property type="match status" value="1"/>
</dbReference>
<evidence type="ECO:0000256" key="5">
    <source>
        <dbReference type="ARBA" id="ARBA00020555"/>
    </source>
</evidence>
<comment type="pathway">
    <text evidence="2">Carbohydrate metabolism; pentose and glucuronate interconversion.</text>
</comment>
<organism evidence="7 8">
    <name type="scientific">Nocardiopsis sediminis</name>
    <dbReference type="NCBI Taxonomy" id="1778267"/>
    <lineage>
        <taxon>Bacteria</taxon>
        <taxon>Bacillati</taxon>
        <taxon>Actinomycetota</taxon>
        <taxon>Actinomycetes</taxon>
        <taxon>Streptosporangiales</taxon>
        <taxon>Nocardiopsidaceae</taxon>
        <taxon>Nocardiopsis</taxon>
    </lineage>
</organism>
<dbReference type="Gene3D" id="3.20.20.140">
    <property type="entry name" value="Metal-dependent hydrolases"/>
    <property type="match status" value="1"/>
</dbReference>
<sequence length="467" mass="51633">MLGLRRTHPDRLLPVEPDTRAIARDLYHRVAERRIISPHGHVDPALLRSDAPFEDPAELFIVHDHYVTRLLHAAGADLASLGIGPGAPKGGSREIWRTLAEHWHVFAGTATGYWLEEELSGVLGIEEELGPQTADRIYDEICERLAQPAFRPRALFERFGIEVLATTDDPLDDLGHHRALRESGLPGRIVPTFRPDAYLDPSQPGFTARVERLLAATGAPATFAGYLAALESRRAHFIAHGAVSADHGVVEPLTADLDPGEAERLFRAVLSGAADPAQQRAFLAHMLFQMARMSVDDGLVMTVHAGVHRNHSRPTLERFGADTGHDIPLPTTFTEGLRPLLERFGLRRDLHIVLFTVDETTFSRELAPLAGFYPAVYVGAPWWFLDAPDAIARFRSAVTETAGFYRTSGFIDDTRAFLSIPARHDTARRADAAFLARLVRQGRLSLPRAERIADDLVDAIPRAVFKL</sequence>
<evidence type="ECO:0000256" key="6">
    <source>
        <dbReference type="ARBA" id="ARBA00023235"/>
    </source>
</evidence>
<evidence type="ECO:0000256" key="1">
    <source>
        <dbReference type="ARBA" id="ARBA00001165"/>
    </source>
</evidence>
<dbReference type="Proteomes" id="UP001595847">
    <property type="component" value="Unassembled WGS sequence"/>
</dbReference>
<gene>
    <name evidence="7" type="primary">uxaC</name>
    <name evidence="7" type="ORF">ACFOVU_13565</name>
</gene>
<dbReference type="InterPro" id="IPR032466">
    <property type="entry name" value="Metal_Hydrolase"/>
</dbReference>
<dbReference type="InterPro" id="IPR003766">
    <property type="entry name" value="Uronate_isomerase"/>
</dbReference>
<name>A0ABV8FNP8_9ACTN</name>
<keyword evidence="8" id="KW-1185">Reference proteome</keyword>
<dbReference type="Pfam" id="PF02614">
    <property type="entry name" value="UxaC"/>
    <property type="match status" value="1"/>
</dbReference>
<dbReference type="GO" id="GO:0008880">
    <property type="term" value="F:glucuronate isomerase activity"/>
    <property type="evidence" value="ECO:0007669"/>
    <property type="project" value="UniProtKB-EC"/>
</dbReference>
<evidence type="ECO:0000313" key="7">
    <source>
        <dbReference type="EMBL" id="MFC3996953.1"/>
    </source>
</evidence>
<dbReference type="PANTHER" id="PTHR30068">
    <property type="entry name" value="URONATE ISOMERASE"/>
    <property type="match status" value="1"/>
</dbReference>
<dbReference type="Gene3D" id="1.10.2020.10">
    <property type="entry name" value="uronate isomerase, domain 2, chain A"/>
    <property type="match status" value="1"/>
</dbReference>